<evidence type="ECO:0000256" key="6">
    <source>
        <dbReference type="ARBA" id="ARBA00022691"/>
    </source>
</evidence>
<dbReference type="OrthoDB" id="9815856at2"/>
<comment type="pathway">
    <text evidence="1">Cofactor biosynthesis; adenosylcobalamin biosynthesis.</text>
</comment>
<reference evidence="9 10" key="1">
    <citation type="submission" date="2018-05" db="EMBL/GenBank/DDBJ databases">
        <title>Chitinophaga sp. K3CV102501T nov., isolated from isolated from a monsoon evergreen broad-leaved forest soil.</title>
        <authorList>
            <person name="Lv Y."/>
        </authorList>
    </citation>
    <scope>NUCLEOTIDE SEQUENCE [LARGE SCALE GENOMIC DNA]</scope>
    <source>
        <strain evidence="9 10">GDMCC 1.1325</strain>
    </source>
</reference>
<feature type="domain" description="Tetrapyrrole methylase" evidence="8">
    <location>
        <begin position="6"/>
        <end position="214"/>
    </location>
</feature>
<dbReference type="PROSITE" id="PS00839">
    <property type="entry name" value="SUMT_1"/>
    <property type="match status" value="1"/>
</dbReference>
<dbReference type="Proteomes" id="UP000253410">
    <property type="component" value="Unassembled WGS sequence"/>
</dbReference>
<dbReference type="AlphaFoldDB" id="A0A365XY76"/>
<evidence type="ECO:0000256" key="5">
    <source>
        <dbReference type="ARBA" id="ARBA00022679"/>
    </source>
</evidence>
<protein>
    <submittedName>
        <fullName evidence="9">Precorrin-2 C(20)-methyltransferase</fullName>
    </submittedName>
</protein>
<dbReference type="GO" id="GO:0009236">
    <property type="term" value="P:cobalamin biosynthetic process"/>
    <property type="evidence" value="ECO:0007669"/>
    <property type="project" value="UniProtKB-UniRule"/>
</dbReference>
<dbReference type="EMBL" id="QFFJ01000001">
    <property type="protein sequence ID" value="RBL91326.1"/>
    <property type="molecule type" value="Genomic_DNA"/>
</dbReference>
<dbReference type="InterPro" id="IPR006364">
    <property type="entry name" value="CobI/CbiL/CobIJ_dom"/>
</dbReference>
<evidence type="ECO:0000313" key="9">
    <source>
        <dbReference type="EMBL" id="RBL91326.1"/>
    </source>
</evidence>
<evidence type="ECO:0000256" key="7">
    <source>
        <dbReference type="PIRNR" id="PIRNR036427"/>
    </source>
</evidence>
<dbReference type="Pfam" id="PF00590">
    <property type="entry name" value="TP_methylase"/>
    <property type="match status" value="1"/>
</dbReference>
<comment type="caution">
    <text evidence="9">The sequence shown here is derived from an EMBL/GenBank/DDBJ whole genome shotgun (WGS) entry which is preliminary data.</text>
</comment>
<dbReference type="InterPro" id="IPR014776">
    <property type="entry name" value="4pyrrole_Mease_sub2"/>
</dbReference>
<keyword evidence="6" id="KW-0949">S-adenosyl-L-methionine</keyword>
<dbReference type="PIRSF" id="PIRSF036427">
    <property type="entry name" value="Precrrn-2_mtase"/>
    <property type="match status" value="1"/>
</dbReference>
<dbReference type="InterPro" id="IPR003043">
    <property type="entry name" value="Uropor_MeTrfase_CS"/>
</dbReference>
<keyword evidence="4 9" id="KW-0489">Methyltransferase</keyword>
<evidence type="ECO:0000256" key="3">
    <source>
        <dbReference type="ARBA" id="ARBA00022573"/>
    </source>
</evidence>
<gene>
    <name evidence="9" type="primary">cobI</name>
    <name evidence="9" type="ORF">DF182_01490</name>
</gene>
<dbReference type="Gene3D" id="3.40.1010.10">
    <property type="entry name" value="Cobalt-precorrin-4 Transmethylase, Domain 1"/>
    <property type="match status" value="1"/>
</dbReference>
<dbReference type="GO" id="GO:0030788">
    <property type="term" value="F:precorrin-2 C20-methyltransferase activity"/>
    <property type="evidence" value="ECO:0007669"/>
    <property type="project" value="InterPro"/>
</dbReference>
<sequence length="237" mass="26869">MNRTGKIYAVSLGPGDPDLITLKGWKALQQADKIYYPASLQQGQPRSYARTILDHYQLENKTWQPMLLEMSNDRSYNLQVYTETAAQMKTDVQQGLQVAFVSEGDISFYSTFIYLLEHIRRENLPLEVIAGVPAFLLAAAAHQQPLALLREKIAIIPLLENATVLEEHLRRFETIVLIKVRGAMAYITPFLENSQATMLYGEKLGTAEQYLATGIEELQERTLPYFSLIILKSNICN</sequence>
<name>A0A365XY76_9BACT</name>
<accession>A0A365XY76</accession>
<evidence type="ECO:0000256" key="2">
    <source>
        <dbReference type="ARBA" id="ARBA00005879"/>
    </source>
</evidence>
<dbReference type="InterPro" id="IPR014777">
    <property type="entry name" value="4pyrrole_Mease_sub1"/>
</dbReference>
<keyword evidence="10" id="KW-1185">Reference proteome</keyword>
<evidence type="ECO:0000313" key="10">
    <source>
        <dbReference type="Proteomes" id="UP000253410"/>
    </source>
</evidence>
<dbReference type="PANTHER" id="PTHR43467:SF2">
    <property type="entry name" value="COBALT-PRECORRIN-2 C(20)-METHYLTRANSFERASE"/>
    <property type="match status" value="1"/>
</dbReference>
<dbReference type="RefSeq" id="WP_113613922.1">
    <property type="nucleotide sequence ID" value="NZ_QFFJ01000001.1"/>
</dbReference>
<organism evidence="9 10">
    <name type="scientific">Chitinophaga flava</name>
    <dbReference type="NCBI Taxonomy" id="2259036"/>
    <lineage>
        <taxon>Bacteria</taxon>
        <taxon>Pseudomonadati</taxon>
        <taxon>Bacteroidota</taxon>
        <taxon>Chitinophagia</taxon>
        <taxon>Chitinophagales</taxon>
        <taxon>Chitinophagaceae</taxon>
        <taxon>Chitinophaga</taxon>
    </lineage>
</organism>
<dbReference type="InterPro" id="IPR000878">
    <property type="entry name" value="4pyrrol_Mease"/>
</dbReference>
<dbReference type="GO" id="GO:0032259">
    <property type="term" value="P:methylation"/>
    <property type="evidence" value="ECO:0007669"/>
    <property type="project" value="UniProtKB-KW"/>
</dbReference>
<dbReference type="InterPro" id="IPR035996">
    <property type="entry name" value="4pyrrol_Methylase_sf"/>
</dbReference>
<evidence type="ECO:0000256" key="4">
    <source>
        <dbReference type="ARBA" id="ARBA00022603"/>
    </source>
</evidence>
<dbReference type="CDD" id="cd11645">
    <property type="entry name" value="Precorrin_2_C20_MT"/>
    <property type="match status" value="1"/>
</dbReference>
<evidence type="ECO:0000259" key="8">
    <source>
        <dbReference type="Pfam" id="PF00590"/>
    </source>
</evidence>
<dbReference type="SUPFAM" id="SSF53790">
    <property type="entry name" value="Tetrapyrrole methylase"/>
    <property type="match status" value="1"/>
</dbReference>
<keyword evidence="5 9" id="KW-0808">Transferase</keyword>
<keyword evidence="3" id="KW-0169">Cobalamin biosynthesis</keyword>
<evidence type="ECO:0000256" key="1">
    <source>
        <dbReference type="ARBA" id="ARBA00004953"/>
    </source>
</evidence>
<dbReference type="UniPathway" id="UPA00148"/>
<comment type="similarity">
    <text evidence="2 7">Belongs to the precorrin methyltransferase family.</text>
</comment>
<dbReference type="PANTHER" id="PTHR43467">
    <property type="entry name" value="COBALT-PRECORRIN-2 C(20)-METHYLTRANSFERASE"/>
    <property type="match status" value="1"/>
</dbReference>
<dbReference type="InterPro" id="IPR012382">
    <property type="entry name" value="CobI/CbiL"/>
</dbReference>
<proteinExistence type="inferred from homology"/>
<dbReference type="NCBIfam" id="TIGR01467">
    <property type="entry name" value="cobI_cbiL"/>
    <property type="match status" value="1"/>
</dbReference>
<dbReference type="Gene3D" id="3.30.950.10">
    <property type="entry name" value="Methyltransferase, Cobalt-precorrin-4 Transmethylase, Domain 2"/>
    <property type="match status" value="1"/>
</dbReference>